<dbReference type="AlphaFoldDB" id="A0A1I1SWV7"/>
<dbReference type="OrthoDB" id="9815709at2"/>
<dbReference type="Pfam" id="PF00472">
    <property type="entry name" value="RF-1"/>
    <property type="match status" value="1"/>
</dbReference>
<dbReference type="InterPro" id="IPR045853">
    <property type="entry name" value="Pep_chain_release_fac_I_sf"/>
</dbReference>
<dbReference type="InterPro" id="IPR000352">
    <property type="entry name" value="Pep_chain_release_fac_I"/>
</dbReference>
<sequence length="217" mass="24628">MILLQLSAGQGPVECCKAVSLALKTIEKQCREKGIKLDIVETMATKEQDCFKSVLLQFDSEQLDSKKADSEKESSAKEIAESWQGAMLWVCQSSFRPKHKRKNWFFSGQMYEINETQLDKGVTFQTCRASGAGGQHVNTTDSAVRATHTETGISVRVESERSQHANKRLARALLFQKLEATKLEKMTQQEKNRWQQHWDVERGNPVKTFKGERFAAV</sequence>
<name>A0A1I1SWV7_9GAMM</name>
<dbReference type="InterPro" id="IPR017509">
    <property type="entry name" value="PrfH"/>
</dbReference>
<dbReference type="GO" id="GO:0003747">
    <property type="term" value="F:translation release factor activity"/>
    <property type="evidence" value="ECO:0007669"/>
    <property type="project" value="InterPro"/>
</dbReference>
<dbReference type="NCBIfam" id="TIGR03072">
    <property type="entry name" value="release_prfH"/>
    <property type="match status" value="1"/>
</dbReference>
<accession>A0A1I1SWV7</accession>
<dbReference type="Proteomes" id="UP000198862">
    <property type="component" value="Unassembled WGS sequence"/>
</dbReference>
<dbReference type="Gene3D" id="3.30.70.1660">
    <property type="match status" value="1"/>
</dbReference>
<evidence type="ECO:0000313" key="3">
    <source>
        <dbReference type="EMBL" id="SFD50954.1"/>
    </source>
</evidence>
<comment type="similarity">
    <text evidence="1">Belongs to the prokaryotic/mitochondrial release factor family.</text>
</comment>
<evidence type="ECO:0000256" key="1">
    <source>
        <dbReference type="ARBA" id="ARBA00010835"/>
    </source>
</evidence>
<dbReference type="PANTHER" id="PTHR43804:SF9">
    <property type="entry name" value="PEPTIDE CHAIN RELEASE FACTOR HOMOLOG-RELATED"/>
    <property type="match status" value="1"/>
</dbReference>
<keyword evidence="4" id="KW-1185">Reference proteome</keyword>
<gene>
    <name evidence="3" type="ORF">SAMN02745724_04712</name>
</gene>
<dbReference type="RefSeq" id="WP_091990575.1">
    <property type="nucleotide sequence ID" value="NZ_FOLO01000064.1"/>
</dbReference>
<evidence type="ECO:0000259" key="2">
    <source>
        <dbReference type="PROSITE" id="PS00745"/>
    </source>
</evidence>
<dbReference type="Gene3D" id="3.30.160.20">
    <property type="match status" value="1"/>
</dbReference>
<feature type="domain" description="Prokaryotic-type class I peptide chain release factors" evidence="2">
    <location>
        <begin position="128"/>
        <end position="144"/>
    </location>
</feature>
<dbReference type="InterPro" id="IPR050057">
    <property type="entry name" value="Prokaryotic/Mito_RF"/>
</dbReference>
<evidence type="ECO:0000313" key="4">
    <source>
        <dbReference type="Proteomes" id="UP000198862"/>
    </source>
</evidence>
<reference evidence="3 4" key="1">
    <citation type="submission" date="2016-10" db="EMBL/GenBank/DDBJ databases">
        <authorList>
            <person name="de Groot N.N."/>
        </authorList>
    </citation>
    <scope>NUCLEOTIDE SEQUENCE [LARGE SCALE GENOMIC DNA]</scope>
    <source>
        <strain evidence="3 4">DSM 6059</strain>
    </source>
</reference>
<dbReference type="PROSITE" id="PS00745">
    <property type="entry name" value="RF_PROK_I"/>
    <property type="match status" value="1"/>
</dbReference>
<dbReference type="SUPFAM" id="SSF75620">
    <property type="entry name" value="Release factor"/>
    <property type="match status" value="1"/>
</dbReference>
<dbReference type="PANTHER" id="PTHR43804">
    <property type="entry name" value="LD18447P"/>
    <property type="match status" value="1"/>
</dbReference>
<organism evidence="3 4">
    <name type="scientific">Pseudoalteromonas denitrificans DSM 6059</name>
    <dbReference type="NCBI Taxonomy" id="1123010"/>
    <lineage>
        <taxon>Bacteria</taxon>
        <taxon>Pseudomonadati</taxon>
        <taxon>Pseudomonadota</taxon>
        <taxon>Gammaproteobacteria</taxon>
        <taxon>Alteromonadales</taxon>
        <taxon>Pseudoalteromonadaceae</taxon>
        <taxon>Pseudoalteromonas</taxon>
    </lineage>
</organism>
<dbReference type="EMBL" id="FOLO01000064">
    <property type="protein sequence ID" value="SFD50954.1"/>
    <property type="molecule type" value="Genomic_DNA"/>
</dbReference>
<proteinExistence type="inferred from homology"/>
<dbReference type="STRING" id="1123010.SAMN02745724_04712"/>
<protein>
    <submittedName>
        <fullName evidence="3">Peptide chain release factor</fullName>
    </submittedName>
</protein>